<dbReference type="PANTHER" id="PTHR43157">
    <property type="entry name" value="PHOSPHATIDYLINOSITOL-GLYCAN BIOSYNTHESIS CLASS F PROTEIN-RELATED"/>
    <property type="match status" value="1"/>
</dbReference>
<dbReference type="InterPro" id="IPR036291">
    <property type="entry name" value="NAD(P)-bd_dom_sf"/>
</dbReference>
<dbReference type="Gene3D" id="3.40.50.720">
    <property type="entry name" value="NAD(P)-binding Rossmann-like Domain"/>
    <property type="match status" value="1"/>
</dbReference>
<protein>
    <recommendedName>
        <fullName evidence="4">Protochlorophyllide reductase</fullName>
    </recommendedName>
</protein>
<dbReference type="InterPro" id="IPR002347">
    <property type="entry name" value="SDR_fam"/>
</dbReference>
<dbReference type="PANTHER" id="PTHR43157:SF31">
    <property type="entry name" value="PHOSPHATIDYLINOSITOL-GLYCAN BIOSYNTHESIS CLASS F PROTEIN"/>
    <property type="match status" value="1"/>
</dbReference>
<evidence type="ECO:0000313" key="3">
    <source>
        <dbReference type="EMBL" id="CAE0442074.1"/>
    </source>
</evidence>
<organism evidence="2">
    <name type="scientific">Aplanochytrium stocchinoi</name>
    <dbReference type="NCBI Taxonomy" id="215587"/>
    <lineage>
        <taxon>Eukaryota</taxon>
        <taxon>Sar</taxon>
        <taxon>Stramenopiles</taxon>
        <taxon>Bigyra</taxon>
        <taxon>Labyrinthulomycetes</taxon>
        <taxon>Thraustochytrida</taxon>
        <taxon>Thraustochytriidae</taxon>
        <taxon>Aplanochytrium</taxon>
    </lineage>
</organism>
<gene>
    <name evidence="2" type="ORF">ASTO00021_LOCUS12191</name>
    <name evidence="3" type="ORF">ASTO00021_LOCUS12192</name>
</gene>
<evidence type="ECO:0008006" key="4">
    <source>
        <dbReference type="Google" id="ProtNLM"/>
    </source>
</evidence>
<sequence>MEKLNLGWGTKCEEVIQAVSTLPGNNIDSLKEATTIITGANTGIGKETAFHISGLQGQVILACRNTEKAEKAAKAIRKRHGKKQVKITCLQLDLSSLENVKSFVDEYRKLSNENGWPPLKCMILNAGLFPTSGYAETVDGYERTFAVNHLGHFLLTNLLLPDLRSAAPSRVVVVSSGSHYGPLVTKEITSEEEWMKKVVNREKKNFKSINAYGTSKLCNVLFAQSLCEKEEANGITTASLHPGSLIATDIARENLIVYLFHKYVIGWFTKSVNQGSSTTVTCSVLPPEDLKGQYFSDCKAIPESKRATGERGQNARDLLWKISEDLCRSYL</sequence>
<dbReference type="AlphaFoldDB" id="A0A6S8E0J4"/>
<reference evidence="2" key="1">
    <citation type="submission" date="2021-01" db="EMBL/GenBank/DDBJ databases">
        <authorList>
            <person name="Corre E."/>
            <person name="Pelletier E."/>
            <person name="Niang G."/>
            <person name="Scheremetjew M."/>
            <person name="Finn R."/>
            <person name="Kale V."/>
            <person name="Holt S."/>
            <person name="Cochrane G."/>
            <person name="Meng A."/>
            <person name="Brown T."/>
            <person name="Cohen L."/>
        </authorList>
    </citation>
    <scope>NUCLEOTIDE SEQUENCE</scope>
    <source>
        <strain evidence="2">GSBS06</strain>
    </source>
</reference>
<dbReference type="Pfam" id="PF00106">
    <property type="entry name" value="adh_short"/>
    <property type="match status" value="1"/>
</dbReference>
<accession>A0A6S8E0J4</accession>
<name>A0A6S8E0J4_9STRA</name>
<evidence type="ECO:0000313" key="2">
    <source>
        <dbReference type="EMBL" id="CAE0442073.1"/>
    </source>
</evidence>
<proteinExistence type="predicted"/>
<dbReference type="SUPFAM" id="SSF51735">
    <property type="entry name" value="NAD(P)-binding Rossmann-fold domains"/>
    <property type="match status" value="1"/>
</dbReference>
<evidence type="ECO:0000256" key="1">
    <source>
        <dbReference type="ARBA" id="ARBA00023002"/>
    </source>
</evidence>
<dbReference type="EMBL" id="HBIN01016066">
    <property type="protein sequence ID" value="CAE0442074.1"/>
    <property type="molecule type" value="Transcribed_RNA"/>
</dbReference>
<keyword evidence="1" id="KW-0560">Oxidoreductase</keyword>
<dbReference type="EMBL" id="HBIN01016065">
    <property type="protein sequence ID" value="CAE0442073.1"/>
    <property type="molecule type" value="Transcribed_RNA"/>
</dbReference>
<dbReference type="GO" id="GO:0016491">
    <property type="term" value="F:oxidoreductase activity"/>
    <property type="evidence" value="ECO:0007669"/>
    <property type="project" value="UniProtKB-KW"/>
</dbReference>